<dbReference type="Pfam" id="PF01636">
    <property type="entry name" value="APH"/>
    <property type="match status" value="1"/>
</dbReference>
<dbReference type="InterPro" id="IPR002575">
    <property type="entry name" value="Aminoglycoside_PTrfase"/>
</dbReference>
<reference evidence="2" key="1">
    <citation type="submission" date="2023-06" db="EMBL/GenBank/DDBJ databases">
        <title>Genome-scale phylogeny and comparative genomics of the fungal order Sordariales.</title>
        <authorList>
            <consortium name="Lawrence Berkeley National Laboratory"/>
            <person name="Hensen N."/>
            <person name="Bonometti L."/>
            <person name="Westerberg I."/>
            <person name="Brannstrom I.O."/>
            <person name="Guillou S."/>
            <person name="Cros-Aarteil S."/>
            <person name="Calhoun S."/>
            <person name="Haridas S."/>
            <person name="Kuo A."/>
            <person name="Mondo S."/>
            <person name="Pangilinan J."/>
            <person name="Riley R."/>
            <person name="Labutti K."/>
            <person name="Andreopoulos B."/>
            <person name="Lipzen A."/>
            <person name="Chen C."/>
            <person name="Yanf M."/>
            <person name="Daum C."/>
            <person name="Ng V."/>
            <person name="Clum A."/>
            <person name="Steindorff A."/>
            <person name="Ohm R."/>
            <person name="Martin F."/>
            <person name="Silar P."/>
            <person name="Natvig D."/>
            <person name="Lalanne C."/>
            <person name="Gautier V."/>
            <person name="Ament-Velasquez S.L."/>
            <person name="Kruys A."/>
            <person name="Hutchinson M.I."/>
            <person name="Powell A.J."/>
            <person name="Barry K."/>
            <person name="Miller A.N."/>
            <person name="Grigoriev I.V."/>
            <person name="Debuchy R."/>
            <person name="Gladieux P."/>
            <person name="Thoren M.H."/>
            <person name="Johannesson H."/>
        </authorList>
    </citation>
    <scope>NUCLEOTIDE SEQUENCE</scope>
    <source>
        <strain evidence="2">CBS 540.89</strain>
    </source>
</reference>
<dbReference type="PROSITE" id="PS50011">
    <property type="entry name" value="PROTEIN_KINASE_DOM"/>
    <property type="match status" value="1"/>
</dbReference>
<feature type="domain" description="Protein kinase" evidence="1">
    <location>
        <begin position="50"/>
        <end position="344"/>
    </location>
</feature>
<dbReference type="EMBL" id="JAUKTV010000010">
    <property type="protein sequence ID" value="KAK0726557.1"/>
    <property type="molecule type" value="Genomic_DNA"/>
</dbReference>
<dbReference type="InterPro" id="IPR011009">
    <property type="entry name" value="Kinase-like_dom_sf"/>
</dbReference>
<dbReference type="AlphaFoldDB" id="A0AA40B329"/>
<evidence type="ECO:0000313" key="2">
    <source>
        <dbReference type="EMBL" id="KAK0726557.1"/>
    </source>
</evidence>
<keyword evidence="3" id="KW-1185">Reference proteome</keyword>
<name>A0AA40B329_9PEZI</name>
<dbReference type="SUPFAM" id="SSF56112">
    <property type="entry name" value="Protein kinase-like (PK-like)"/>
    <property type="match status" value="1"/>
</dbReference>
<proteinExistence type="predicted"/>
<protein>
    <recommendedName>
        <fullName evidence="1">Protein kinase domain-containing protein</fullName>
    </recommendedName>
</protein>
<dbReference type="Gene3D" id="1.10.510.10">
    <property type="entry name" value="Transferase(Phosphotransferase) domain 1"/>
    <property type="match status" value="1"/>
</dbReference>
<dbReference type="GO" id="GO:0004672">
    <property type="term" value="F:protein kinase activity"/>
    <property type="evidence" value="ECO:0007669"/>
    <property type="project" value="InterPro"/>
</dbReference>
<dbReference type="InterPro" id="IPR000719">
    <property type="entry name" value="Prot_kinase_dom"/>
</dbReference>
<comment type="caution">
    <text evidence="2">The sequence shown here is derived from an EMBL/GenBank/DDBJ whole genome shotgun (WGS) entry which is preliminary data.</text>
</comment>
<sequence length="344" mass="39703">VGIRIDETGKLLSIETDPKMDPTMYANYHLLEEYQLPPPIASKTVLRSELTEIRRFFIGTDLVAYPTSLFPTGSKHGKNRVVFKYTTEHPPTTLWREIQMLARLPPHPNLALLDRLVLDEPTGSRVVGFTLRYIANETLDKSRPPLKLKWLRELTQTIDDLNLKYGIIHQDIADRNLIIDPDTDSIVVIDFGMAYRVGLPKTESKRTEGELEGRDDVKGVVVFLYEYITRDPAIGPRYILNQVDESNLMDSAKWVKHPSVELDAEVAEFYSELMTWVRRRRTGVQLTHYTQAPEHLEWPDVADTLGGLWKRRKAELWSLDWRRPPSARLDPTRRLLATGRYADE</sequence>
<organism evidence="2 3">
    <name type="scientific">Apiosordaria backusii</name>
    <dbReference type="NCBI Taxonomy" id="314023"/>
    <lineage>
        <taxon>Eukaryota</taxon>
        <taxon>Fungi</taxon>
        <taxon>Dikarya</taxon>
        <taxon>Ascomycota</taxon>
        <taxon>Pezizomycotina</taxon>
        <taxon>Sordariomycetes</taxon>
        <taxon>Sordariomycetidae</taxon>
        <taxon>Sordariales</taxon>
        <taxon>Lasiosphaeriaceae</taxon>
        <taxon>Apiosordaria</taxon>
    </lineage>
</organism>
<evidence type="ECO:0000259" key="1">
    <source>
        <dbReference type="PROSITE" id="PS50011"/>
    </source>
</evidence>
<accession>A0AA40B329</accession>
<evidence type="ECO:0000313" key="3">
    <source>
        <dbReference type="Proteomes" id="UP001172159"/>
    </source>
</evidence>
<gene>
    <name evidence="2" type="ORF">B0T21DRAFT_274169</name>
</gene>
<feature type="non-terminal residue" evidence="2">
    <location>
        <position position="1"/>
    </location>
</feature>
<dbReference type="Proteomes" id="UP001172159">
    <property type="component" value="Unassembled WGS sequence"/>
</dbReference>
<feature type="non-terminal residue" evidence="2">
    <location>
        <position position="344"/>
    </location>
</feature>
<dbReference type="GO" id="GO:0005524">
    <property type="term" value="F:ATP binding"/>
    <property type="evidence" value="ECO:0007669"/>
    <property type="project" value="InterPro"/>
</dbReference>